<dbReference type="NCBIfam" id="TIGR03354">
    <property type="entry name" value="VI_FHA"/>
    <property type="match status" value="1"/>
</dbReference>
<dbReference type="InterPro" id="IPR008984">
    <property type="entry name" value="SMAD_FHA_dom_sf"/>
</dbReference>
<feature type="domain" description="FHA" evidence="2">
    <location>
        <begin position="29"/>
        <end position="79"/>
    </location>
</feature>
<dbReference type="Pfam" id="PF00498">
    <property type="entry name" value="FHA"/>
    <property type="match status" value="1"/>
</dbReference>
<proteinExistence type="predicted"/>
<dbReference type="InterPro" id="IPR017735">
    <property type="entry name" value="T6SS_FHA"/>
</dbReference>
<dbReference type="Gene3D" id="2.60.200.20">
    <property type="match status" value="1"/>
</dbReference>
<feature type="compositionally biased region" description="Low complexity" evidence="1">
    <location>
        <begin position="117"/>
        <end position="128"/>
    </location>
</feature>
<comment type="caution">
    <text evidence="3">The sequence shown here is derived from an EMBL/GenBank/DDBJ whole genome shotgun (WGS) entry which is preliminary data.</text>
</comment>
<dbReference type="Pfam" id="PF20232">
    <property type="entry name" value="T6SS_FHA_C"/>
    <property type="match status" value="1"/>
</dbReference>
<evidence type="ECO:0000256" key="1">
    <source>
        <dbReference type="SAM" id="MobiDB-lite"/>
    </source>
</evidence>
<gene>
    <name evidence="3" type="primary">tagH</name>
    <name evidence="3" type="ORF">OEG82_14290</name>
</gene>
<organism evidence="3 4">
    <name type="scientific">Hoeflea ulvae</name>
    <dbReference type="NCBI Taxonomy" id="2983764"/>
    <lineage>
        <taxon>Bacteria</taxon>
        <taxon>Pseudomonadati</taxon>
        <taxon>Pseudomonadota</taxon>
        <taxon>Alphaproteobacteria</taxon>
        <taxon>Hyphomicrobiales</taxon>
        <taxon>Rhizobiaceae</taxon>
        <taxon>Hoeflea</taxon>
    </lineage>
</organism>
<dbReference type="InterPro" id="IPR046883">
    <property type="entry name" value="T6SS_FHA_C"/>
</dbReference>
<feature type="compositionally biased region" description="Pro residues" evidence="1">
    <location>
        <begin position="203"/>
        <end position="219"/>
    </location>
</feature>
<dbReference type="EMBL" id="JAOVZQ010000001">
    <property type="protein sequence ID" value="MCY0095183.1"/>
    <property type="molecule type" value="Genomic_DNA"/>
</dbReference>
<feature type="compositionally biased region" description="Basic and acidic residues" evidence="1">
    <location>
        <begin position="153"/>
        <end position="168"/>
    </location>
</feature>
<dbReference type="PROSITE" id="PS50006">
    <property type="entry name" value="FHA_DOMAIN"/>
    <property type="match status" value="1"/>
</dbReference>
<evidence type="ECO:0000313" key="3">
    <source>
        <dbReference type="EMBL" id="MCY0095183.1"/>
    </source>
</evidence>
<evidence type="ECO:0000313" key="4">
    <source>
        <dbReference type="Proteomes" id="UP001081283"/>
    </source>
</evidence>
<dbReference type="CDD" id="cd00060">
    <property type="entry name" value="FHA"/>
    <property type="match status" value="1"/>
</dbReference>
<dbReference type="InterPro" id="IPR000253">
    <property type="entry name" value="FHA_dom"/>
</dbReference>
<accession>A0ABT3YH01</accession>
<feature type="region of interest" description="Disordered" evidence="1">
    <location>
        <begin position="112"/>
        <end position="228"/>
    </location>
</feature>
<keyword evidence="4" id="KW-1185">Reference proteome</keyword>
<evidence type="ECO:0000259" key="2">
    <source>
        <dbReference type="PROSITE" id="PS50006"/>
    </source>
</evidence>
<reference evidence="3" key="1">
    <citation type="submission" date="2022-10" db="EMBL/GenBank/DDBJ databases">
        <title>Hoeflea sp. J2-29, isolated from marine algae.</title>
        <authorList>
            <person name="Kristyanto S."/>
            <person name="Kim J.M."/>
            <person name="Jeon C.O."/>
        </authorList>
    </citation>
    <scope>NUCLEOTIDE SEQUENCE</scope>
    <source>
        <strain evidence="3">J2-29</strain>
    </source>
</reference>
<name>A0ABT3YH01_9HYPH</name>
<dbReference type="Proteomes" id="UP001081283">
    <property type="component" value="Unassembled WGS sequence"/>
</dbReference>
<dbReference type="SMART" id="SM00240">
    <property type="entry name" value="FHA"/>
    <property type="match status" value="1"/>
</dbReference>
<protein>
    <submittedName>
        <fullName evidence="3">Type VI secretion system-associated FHA domain protein TagH</fullName>
    </submittedName>
</protein>
<sequence>MKSITLLISNLDRLPDGGPLSYRSEGRAFEIGRDSASDWTLPDPKLFISSRHCDIRFDGQNYILNDISRNGTFLNGAQQRVKSPYTLQPGDKLAIGDYIITVQISDVQQAASGGTSSDAWMSAAPAPAADDDDIWGAATTGPAPVDRSVFKPKRQDQPVHPDFVKSHLDLPPARSAEDPFAPQQARPTPGANPFAPAADPGFPQEPQPIREPGPPPSPRPESRAGSAVGGNDMLAAFKLGARLPSHALANRNSQEVAQELGAMMLLIAEQTALLLKARASAKAMVRTTDRTVIGALDNNPLKFMADPTEALEAMLAKDRSGYLDGMRAFREAFEDIKSHELATYSAMQKALSRLLADMSPESIEAKVEKSAFSNRKAKAWETFVQRWDAKVEAHENGMLDVFLLYFSEAYQEATGTKRK</sequence>
<dbReference type="SUPFAM" id="SSF49879">
    <property type="entry name" value="SMAD/FHA domain"/>
    <property type="match status" value="1"/>
</dbReference>
<dbReference type="RefSeq" id="WP_267613077.1">
    <property type="nucleotide sequence ID" value="NZ_JAOVZQ010000001.1"/>
</dbReference>